<dbReference type="Proteomes" id="UP000658127">
    <property type="component" value="Unassembled WGS sequence"/>
</dbReference>
<evidence type="ECO:0008006" key="4">
    <source>
        <dbReference type="Google" id="ProtNLM"/>
    </source>
</evidence>
<evidence type="ECO:0000313" key="2">
    <source>
        <dbReference type="EMBL" id="GGN97033.1"/>
    </source>
</evidence>
<keyword evidence="1" id="KW-0472">Membrane</keyword>
<protein>
    <recommendedName>
        <fullName evidence="4">Superfamily III holin-X</fullName>
    </recommendedName>
</protein>
<comment type="caution">
    <text evidence="2">The sequence shown here is derived from an EMBL/GenBank/DDBJ whole genome shotgun (WGS) entry which is preliminary data.</text>
</comment>
<evidence type="ECO:0000256" key="1">
    <source>
        <dbReference type="SAM" id="Phobius"/>
    </source>
</evidence>
<keyword evidence="1" id="KW-1133">Transmembrane helix</keyword>
<keyword evidence="3" id="KW-1185">Reference proteome</keyword>
<organism evidence="2 3">
    <name type="scientific">Nocardia rhizosphaerihabitans</name>
    <dbReference type="NCBI Taxonomy" id="1691570"/>
    <lineage>
        <taxon>Bacteria</taxon>
        <taxon>Bacillati</taxon>
        <taxon>Actinomycetota</taxon>
        <taxon>Actinomycetes</taxon>
        <taxon>Mycobacteriales</taxon>
        <taxon>Nocardiaceae</taxon>
        <taxon>Nocardia</taxon>
    </lineage>
</organism>
<dbReference type="EMBL" id="BMNE01000010">
    <property type="protein sequence ID" value="GGN97033.1"/>
    <property type="molecule type" value="Genomic_DNA"/>
</dbReference>
<accession>A0ABQ2KYF9</accession>
<evidence type="ECO:0000313" key="3">
    <source>
        <dbReference type="Proteomes" id="UP000658127"/>
    </source>
</evidence>
<feature type="transmembrane region" description="Helical" evidence="1">
    <location>
        <begin position="80"/>
        <end position="106"/>
    </location>
</feature>
<keyword evidence="1" id="KW-0812">Transmembrane</keyword>
<feature type="transmembrane region" description="Helical" evidence="1">
    <location>
        <begin position="43"/>
        <end position="68"/>
    </location>
</feature>
<proteinExistence type="predicted"/>
<reference evidence="3" key="1">
    <citation type="journal article" date="2019" name="Int. J. Syst. Evol. Microbiol.">
        <title>The Global Catalogue of Microorganisms (GCM) 10K type strain sequencing project: providing services to taxonomists for standard genome sequencing and annotation.</title>
        <authorList>
            <consortium name="The Broad Institute Genomics Platform"/>
            <consortium name="The Broad Institute Genome Sequencing Center for Infectious Disease"/>
            <person name="Wu L."/>
            <person name="Ma J."/>
        </authorList>
    </citation>
    <scope>NUCLEOTIDE SEQUENCE [LARGE SCALE GENOMIC DNA]</scope>
    <source>
        <strain evidence="3">CGMCC 4.7329</strain>
    </source>
</reference>
<dbReference type="RefSeq" id="WP_189034081.1">
    <property type="nucleotide sequence ID" value="NZ_BMNE01000010.1"/>
</dbReference>
<gene>
    <name evidence="2" type="ORF">GCM10011610_62630</name>
</gene>
<name>A0ABQ2KYF9_9NOCA</name>
<sequence>MSHQTTLPRPDSTLHNVLRTPVARRIRRQATTIAAILAGRLRLAIAAALTLTVATVAAVIGGAFALAALVRGLEQLVPSWVAYGVTAAILLACAALAAGAGAWTVVRLTRVALPARDHARN</sequence>